<name>A0A1H7HHC2_9EURY</name>
<dbReference type="RefSeq" id="WP_091698896.1">
    <property type="nucleotide sequence ID" value="NZ_FOAK01000002.1"/>
</dbReference>
<dbReference type="OrthoDB" id="78344at2157"/>
<feature type="coiled-coil region" evidence="1">
    <location>
        <begin position="56"/>
        <end position="109"/>
    </location>
</feature>
<dbReference type="AlphaFoldDB" id="A0A1H7HHC2"/>
<dbReference type="InterPro" id="IPR036869">
    <property type="entry name" value="J_dom_sf"/>
</dbReference>
<dbReference type="SUPFAM" id="SSF46565">
    <property type="entry name" value="Chaperone J-domain"/>
    <property type="match status" value="1"/>
</dbReference>
<gene>
    <name evidence="2" type="ORF">SAMN05216439_1037</name>
</gene>
<dbReference type="STRING" id="190974.SAMN05216439_1037"/>
<evidence type="ECO:0008006" key="4">
    <source>
        <dbReference type="Google" id="ProtNLM"/>
    </source>
</evidence>
<keyword evidence="1" id="KW-0175">Coiled coil</keyword>
<reference evidence="2 3" key="1">
    <citation type="submission" date="2016-10" db="EMBL/GenBank/DDBJ databases">
        <authorList>
            <person name="de Groot N.N."/>
        </authorList>
    </citation>
    <scope>NUCLEOTIDE SEQUENCE [LARGE SCALE GENOMIC DNA]</scope>
    <source>
        <strain evidence="2 3">DSM 11978</strain>
    </source>
</reference>
<accession>A0A1H7HHC2</accession>
<feature type="coiled-coil region" evidence="1">
    <location>
        <begin position="176"/>
        <end position="203"/>
    </location>
</feature>
<protein>
    <recommendedName>
        <fullName evidence="4">DnaJ domain-containing protein</fullName>
    </recommendedName>
</protein>
<proteinExistence type="predicted"/>
<evidence type="ECO:0000313" key="3">
    <source>
        <dbReference type="Proteomes" id="UP000199506"/>
    </source>
</evidence>
<evidence type="ECO:0000313" key="2">
    <source>
        <dbReference type="EMBL" id="SEK48842.1"/>
    </source>
</evidence>
<organism evidence="2 3">
    <name type="scientific">Methanobrevibacter gottschalkii</name>
    <dbReference type="NCBI Taxonomy" id="190974"/>
    <lineage>
        <taxon>Archaea</taxon>
        <taxon>Methanobacteriati</taxon>
        <taxon>Methanobacteriota</taxon>
        <taxon>Methanomada group</taxon>
        <taxon>Methanobacteria</taxon>
        <taxon>Methanobacteriales</taxon>
        <taxon>Methanobacteriaceae</taxon>
        <taxon>Methanobrevibacter</taxon>
    </lineage>
</organism>
<sequence length="246" mass="29690">MSIIISPEFKKLKNELSDLILIHHELLLQICPNIEREYLLNFGSLEYELYRKDVKLSMLKRKLQLIRIQINNEEEIDIELIDEIVEEEFSKYKENIKKHMDELNGAMEEQHVRFLSKKDTKRLKLIYKQCVLKLHPDLNPNLSDREKDLFIEITEAFKNGNLNALESLYYFVPNRKVEFESEIERLQELIEYEENEIAKIKEKYPYNKKELLLNDNEIYEYKVMLNNLITQFDDDIQRCIDEINLI</sequence>
<evidence type="ECO:0000256" key="1">
    <source>
        <dbReference type="SAM" id="Coils"/>
    </source>
</evidence>
<dbReference type="EMBL" id="FOAK01000002">
    <property type="protein sequence ID" value="SEK48842.1"/>
    <property type="molecule type" value="Genomic_DNA"/>
</dbReference>
<dbReference type="Proteomes" id="UP000199506">
    <property type="component" value="Unassembled WGS sequence"/>
</dbReference>